<evidence type="ECO:0000256" key="1">
    <source>
        <dbReference type="SAM" id="MobiDB-lite"/>
    </source>
</evidence>
<evidence type="ECO:0000313" key="2">
    <source>
        <dbReference type="EMBL" id="CAJ1957934.1"/>
    </source>
</evidence>
<name>A0AA86SXF1_9FABA</name>
<dbReference type="PANTHER" id="PTHR13138:SF3">
    <property type="entry name" value="CD2 ANTIGEN CYTOPLASMIC TAIL-BINDING PROTEIN 2"/>
    <property type="match status" value="1"/>
</dbReference>
<dbReference type="AlphaFoldDB" id="A0AA86SXF1"/>
<feature type="region of interest" description="Disordered" evidence="1">
    <location>
        <begin position="91"/>
        <end position="144"/>
    </location>
</feature>
<proteinExistence type="predicted"/>
<protein>
    <submittedName>
        <fullName evidence="2">Uncharacterized protein</fullName>
    </submittedName>
</protein>
<keyword evidence="3" id="KW-1185">Reference proteome</keyword>
<dbReference type="GO" id="GO:0005682">
    <property type="term" value="C:U5 snRNP"/>
    <property type="evidence" value="ECO:0007669"/>
    <property type="project" value="InterPro"/>
</dbReference>
<feature type="compositionally biased region" description="Basic residues" evidence="1">
    <location>
        <begin position="129"/>
        <end position="144"/>
    </location>
</feature>
<sequence length="323" mass="35305">MELDDNRASLSSLKDTLPENPNIYHFSEISAATANFSAPRLFSSSWRCIIRHRDVVVSRRNFRQQIDLPELSHRLNSSAGAIAAASSNFSALPSPAPPSSSSTNSSPAPVSPTASVTAGILASPISPRGPRHSHKTCGHAPNLKKRGTIPEQQCIKFVFSVNSPHSWYYVVRSKKGRKVKPGDEVVDKGNVEEGDVDLLNPQAAAKAAAKAAKERAKQRNQITAELFSEGTGDRQAMIGDILWQDNENFVDDGIQIEPFNLDKEREEVDPKYAALKSVPTNDEDDETPDLSSKDIGIMKRRIADVLEPGETVLQALRRLKDGS</sequence>
<reference evidence="2" key="1">
    <citation type="submission" date="2023-10" db="EMBL/GenBank/DDBJ databases">
        <authorList>
            <person name="Domelevo Entfellner J.-B."/>
        </authorList>
    </citation>
    <scope>NUCLEOTIDE SEQUENCE</scope>
</reference>
<dbReference type="EMBL" id="OY731402">
    <property type="protein sequence ID" value="CAJ1957934.1"/>
    <property type="molecule type" value="Genomic_DNA"/>
</dbReference>
<gene>
    <name evidence="2" type="ORF">AYBTSS11_LOCUS17469</name>
</gene>
<evidence type="ECO:0000313" key="3">
    <source>
        <dbReference type="Proteomes" id="UP001189624"/>
    </source>
</evidence>
<accession>A0AA86SXF1</accession>
<dbReference type="PANTHER" id="PTHR13138">
    <property type="entry name" value="PROTEIN LIN1"/>
    <property type="match status" value="1"/>
</dbReference>
<feature type="compositionally biased region" description="Low complexity" evidence="1">
    <location>
        <begin position="91"/>
        <end position="118"/>
    </location>
</feature>
<dbReference type="InterPro" id="IPR039905">
    <property type="entry name" value="CD2BP2/Lin1"/>
</dbReference>
<organism evidence="2 3">
    <name type="scientific">Sphenostylis stenocarpa</name>
    <dbReference type="NCBI Taxonomy" id="92480"/>
    <lineage>
        <taxon>Eukaryota</taxon>
        <taxon>Viridiplantae</taxon>
        <taxon>Streptophyta</taxon>
        <taxon>Embryophyta</taxon>
        <taxon>Tracheophyta</taxon>
        <taxon>Spermatophyta</taxon>
        <taxon>Magnoliopsida</taxon>
        <taxon>eudicotyledons</taxon>
        <taxon>Gunneridae</taxon>
        <taxon>Pentapetalae</taxon>
        <taxon>rosids</taxon>
        <taxon>fabids</taxon>
        <taxon>Fabales</taxon>
        <taxon>Fabaceae</taxon>
        <taxon>Papilionoideae</taxon>
        <taxon>50 kb inversion clade</taxon>
        <taxon>NPAAA clade</taxon>
        <taxon>indigoferoid/millettioid clade</taxon>
        <taxon>Phaseoleae</taxon>
        <taxon>Sphenostylis</taxon>
    </lineage>
</organism>
<dbReference type="Proteomes" id="UP001189624">
    <property type="component" value="Chromosome 5"/>
</dbReference>
<dbReference type="Gramene" id="rna-AYBTSS11_LOCUS17469">
    <property type="protein sequence ID" value="CAJ1957934.1"/>
    <property type="gene ID" value="gene-AYBTSS11_LOCUS17469"/>
</dbReference>